<dbReference type="PROSITE" id="PS50011">
    <property type="entry name" value="PROTEIN_KINASE_DOM"/>
    <property type="match status" value="1"/>
</dbReference>
<feature type="domain" description="Protein kinase" evidence="3">
    <location>
        <begin position="1635"/>
        <end position="1969"/>
    </location>
</feature>
<dbReference type="InterPro" id="IPR050167">
    <property type="entry name" value="Ser_Thr_protein_kinase"/>
</dbReference>
<keyword evidence="2" id="KW-1133">Transmembrane helix</keyword>
<dbReference type="PANTHER" id="PTHR23257">
    <property type="entry name" value="SERINE-THREONINE PROTEIN KINASE"/>
    <property type="match status" value="1"/>
</dbReference>
<sequence length="1984" mass="216073">MPDIWERWKYKTIDEDSVIGIVVISDDLGFVIVAGFFWNSFWKQSVTPWRLRQQSHGLKITETVGALQGTILQDHNLGGSLLCRNSTFSSCCTSYSSLPDSFSSRVFRRFLKKELAHVPDSYSFTGPSTRRHVFWTQSLKYVSDPPPTYTYATSEQPITFADCSFTDLKDETEDSSHAGGAAIHVFTPTPLLVTKCHFANCRSVEGSGGALVVHFASDTLPGLVRIESSSFKSCSSAKGDGGSICVVPYVRLDLISSTFENCSALSGSGGAACAKSCAVSLSTFKDNKAAIGGALACENAPTIQLCHFDGNEATTQDPNWSQTYFSDRILPIYGNTFSDSHWTLQTAVLFVQESGEESADCSFSSPCSLLSTAITHVISVPTEIQLGTGSFDQAIISGGLNQKLSGFFSVDDQAKPFQTTSFSIEVSDSSIVSLDTFRLFPKEGQCLVKSSSTAEGALLSLTHLHISGSGISVVPFDFSSGTVSIENSRFVDLSDISCSLVSVSGSAELTIVSTNFLNIEIEASVVTVSDGSLSLSSSPFRYITRTNGEGAAALDCTNAKELEIISTFQHCHSAGVAGAISITHNDASHITDFTVTFLGNSGGDDTNAHDVFYKGFNWADSWDISAFSSMSEEPHAKNDVGESTSFPPWFIFVIVDENAGLDNEFHGDHVITLSDLEAANISKSMSSHDTISIYLNTNHEIVVPFFPIHFHNVPLTFTATEQEHYPIVTQSDESEDSLFTLTSTSTPEEEEHIAFITHLRFILNTKQTTPIFDVDRQSTLNLFECIVTSDGHQSKRSFIRTQGSIYLAAVAFLDMSFHSVSCIEATAGYIQFRSQAFYGITSISSLSTTGQGAFINAINTELNVKEVPFFDCHASDGGAIFARDCPRVSISGMFVDCGADNRGGAVCVEDTGVYVDANVRLSLFGCVECHAQFGGAIFIQTSATMTVQIESNDDFLLFDQIHSYPLFRGCTAEKGGGLFLDGVFGESSSLSVYGDLTINDGPLFPGIDVFIAKTVADMMFQNNQTIADSVIFRYSLSSRSESEAGLFQHVEVEGHPDHSFNIALPRLVVLKDDMNLLDDCETSQFYLACNSLGHMVDMFHPKSDNGFLHVPIFLQNVLYFFCTARITDHSISLRQDEVVSPGNEIKVMFGDDASDSDSEMIVVDDNGFIELDELTLNWAVPISLGRLTKQTASMAVSHCTFSVSSALLAPFITCQAGSLVISGSSSFSSTAAIFTFPLVFSASSFLSDKSGIAVELSGVEFKNLKMGEGVGVVELNDADHIKLADVDFADVKLSNDSDAIRIVVRGRDLWRTIERVPNSGFPQRGTPAIDALFQSLDRNEEGRPFHTPTLLVYLSEFSAPTIHVQSNGKDVLGCGDSHLQASDLIPVIPALTSIDPSFTYFDGTTQMPAHLSCHSLDEADVHLQEGFPSVITVHDSARLSSRLDIFQDQTKISAKGNECSIHVTPTGSLINHKTGSVDHVLELVRLSFILSSGRSKALLQSTSGTLIVTDCSFSWSSDLKSELALVVGGKMRLVDVNMTQLDSSIPLFRFVGDGTTRPSASIENCHFSSSPSLARSTNERQNEDETEDSDVCRWNSSFIIVAKSTLDVSSSSFSDIENGGIVVLNGTVRLFETRFEKTKKEGSEIDAKQARAESMKKTLPWLIPLIVSAAVVLLAIVILVVVCHRRRLVQKESKATEMNDGAFAVEEEKMEENEDTHDHIRHQHVLTTNGNAVEVEKNTATVETIPETLPTALNLVEALQCQGKIEMTVVREVDTLYNALHNREKKRSIVKRVIERQIASGLAKIGEQTSTADILTRLSSHWVMFDAHGNACLKLREPTPSIPQRSLTHQPSQANQSRNGDKSNTQENQRWMAPEVVKAEEEKESKKDVDPLKAAVFSLGLVLWEIETGTVPFAEVDAVNAQRQMGTGTLPKMLGICSEMRELIEQCLSLNPADRPTLSAVSSKLNSIAEEEERPPIEPHASTT</sequence>
<evidence type="ECO:0000256" key="2">
    <source>
        <dbReference type="SAM" id="Phobius"/>
    </source>
</evidence>
<accession>A0ABQ9XSI9</accession>
<name>A0ABQ9XSI9_9EUKA</name>
<reference evidence="4 5" key="1">
    <citation type="journal article" date="2022" name="bioRxiv">
        <title>Genomics of Preaxostyla Flagellates Illuminates Evolutionary Transitions and the Path Towards Mitochondrial Loss.</title>
        <authorList>
            <person name="Novak L.V.F."/>
            <person name="Treitli S.C."/>
            <person name="Pyrih J."/>
            <person name="Halakuc P."/>
            <person name="Pipaliya S.V."/>
            <person name="Vacek V."/>
            <person name="Brzon O."/>
            <person name="Soukal P."/>
            <person name="Eme L."/>
            <person name="Dacks J.B."/>
            <person name="Karnkowska A."/>
            <person name="Elias M."/>
            <person name="Hampl V."/>
        </authorList>
    </citation>
    <scope>NUCLEOTIDE SEQUENCE [LARGE SCALE GENOMIC DNA]</scope>
    <source>
        <strain evidence="4">NAU3</strain>
        <tissue evidence="4">Gut</tissue>
    </source>
</reference>
<evidence type="ECO:0000313" key="4">
    <source>
        <dbReference type="EMBL" id="KAK2954057.1"/>
    </source>
</evidence>
<feature type="region of interest" description="Disordered" evidence="1">
    <location>
        <begin position="1961"/>
        <end position="1984"/>
    </location>
</feature>
<proteinExistence type="predicted"/>
<feature type="region of interest" description="Disordered" evidence="1">
    <location>
        <begin position="1567"/>
        <end position="1589"/>
    </location>
</feature>
<dbReference type="SMART" id="SM00220">
    <property type="entry name" value="S_TKc"/>
    <property type="match status" value="1"/>
</dbReference>
<dbReference type="EMBL" id="JARBJD010000083">
    <property type="protein sequence ID" value="KAK2954057.1"/>
    <property type="molecule type" value="Genomic_DNA"/>
</dbReference>
<dbReference type="Gene3D" id="1.10.510.10">
    <property type="entry name" value="Transferase(Phosphotransferase) domain 1"/>
    <property type="match status" value="1"/>
</dbReference>
<keyword evidence="5" id="KW-1185">Reference proteome</keyword>
<evidence type="ECO:0000313" key="5">
    <source>
        <dbReference type="Proteomes" id="UP001281761"/>
    </source>
</evidence>
<dbReference type="SUPFAM" id="SSF56112">
    <property type="entry name" value="Protein kinase-like (PK-like)"/>
    <property type="match status" value="1"/>
</dbReference>
<dbReference type="InterPro" id="IPR000719">
    <property type="entry name" value="Prot_kinase_dom"/>
</dbReference>
<evidence type="ECO:0000256" key="1">
    <source>
        <dbReference type="SAM" id="MobiDB-lite"/>
    </source>
</evidence>
<keyword evidence="2" id="KW-0812">Transmembrane</keyword>
<keyword evidence="2" id="KW-0472">Membrane</keyword>
<feature type="transmembrane region" description="Helical" evidence="2">
    <location>
        <begin position="17"/>
        <end position="38"/>
    </location>
</feature>
<dbReference type="SUPFAM" id="SSF51126">
    <property type="entry name" value="Pectin lyase-like"/>
    <property type="match status" value="1"/>
</dbReference>
<dbReference type="Pfam" id="PF07714">
    <property type="entry name" value="PK_Tyr_Ser-Thr"/>
    <property type="match status" value="1"/>
</dbReference>
<comment type="caution">
    <text evidence="4">The sequence shown here is derived from an EMBL/GenBank/DDBJ whole genome shotgun (WGS) entry which is preliminary data.</text>
</comment>
<dbReference type="InterPro" id="IPR001245">
    <property type="entry name" value="Ser-Thr/Tyr_kinase_cat_dom"/>
</dbReference>
<protein>
    <recommendedName>
        <fullName evidence="3">Protein kinase domain-containing protein</fullName>
    </recommendedName>
</protein>
<evidence type="ECO:0000259" key="3">
    <source>
        <dbReference type="PROSITE" id="PS50011"/>
    </source>
</evidence>
<dbReference type="InterPro" id="IPR011009">
    <property type="entry name" value="Kinase-like_dom_sf"/>
</dbReference>
<gene>
    <name evidence="4" type="ORF">BLNAU_11020</name>
</gene>
<feature type="compositionally biased region" description="Polar residues" evidence="1">
    <location>
        <begin position="1567"/>
        <end position="1576"/>
    </location>
</feature>
<organism evidence="4 5">
    <name type="scientific">Blattamonas nauphoetae</name>
    <dbReference type="NCBI Taxonomy" id="2049346"/>
    <lineage>
        <taxon>Eukaryota</taxon>
        <taxon>Metamonada</taxon>
        <taxon>Preaxostyla</taxon>
        <taxon>Oxymonadida</taxon>
        <taxon>Blattamonas</taxon>
    </lineage>
</organism>
<feature type="transmembrane region" description="Helical" evidence="2">
    <location>
        <begin position="1661"/>
        <end position="1683"/>
    </location>
</feature>
<feature type="compositionally biased region" description="Polar residues" evidence="1">
    <location>
        <begin position="1842"/>
        <end position="1869"/>
    </location>
</feature>
<dbReference type="InterPro" id="IPR011050">
    <property type="entry name" value="Pectin_lyase_fold/virulence"/>
</dbReference>
<dbReference type="Proteomes" id="UP001281761">
    <property type="component" value="Unassembled WGS sequence"/>
</dbReference>
<feature type="region of interest" description="Disordered" evidence="1">
    <location>
        <begin position="1836"/>
        <end position="1876"/>
    </location>
</feature>